<proteinExistence type="predicted"/>
<accession>A0ABV3W2J8</accession>
<evidence type="ECO:0000313" key="1">
    <source>
        <dbReference type="EMBL" id="MEX3747400.1"/>
    </source>
</evidence>
<keyword evidence="2" id="KW-1185">Reference proteome</keyword>
<reference evidence="1 2" key="1">
    <citation type="submission" date="2024-07" db="EMBL/GenBank/DDBJ databases">
        <title>Characterization of a bacterium isolated from hydrolysated instant sea cucumber by whole-genome sequencing and metabolomics.</title>
        <authorList>
            <person name="Luo X."/>
            <person name="Zhang Z."/>
            <person name="Zheng Z."/>
            <person name="Zhang W."/>
            <person name="Ming T."/>
            <person name="Jiao L."/>
            <person name="Su X."/>
            <person name="Kong F."/>
            <person name="Xu J."/>
        </authorList>
    </citation>
    <scope>NUCLEOTIDE SEQUENCE [LARGE SCALE GENOMIC DNA]</scope>
    <source>
        <strain evidence="1 2">XL-2024</strain>
    </source>
</reference>
<dbReference type="Proteomes" id="UP001558534">
    <property type="component" value="Unassembled WGS sequence"/>
</dbReference>
<dbReference type="RefSeq" id="WP_368637949.1">
    <property type="nucleotide sequence ID" value="NZ_JBFRHK010000015.1"/>
</dbReference>
<sequence length="43" mass="4937">MKYFEEAKCIWGSYVPNSGQADTVEGELIRAIERLQCEIDLTE</sequence>
<protein>
    <submittedName>
        <fullName evidence="1">Uncharacterized protein</fullName>
    </submittedName>
</protein>
<gene>
    <name evidence="1" type="ORF">AB1300_20015</name>
</gene>
<organism evidence="1 2">
    <name type="scientific">Lysinibacillus xylanilyticus</name>
    <dbReference type="NCBI Taxonomy" id="582475"/>
    <lineage>
        <taxon>Bacteria</taxon>
        <taxon>Bacillati</taxon>
        <taxon>Bacillota</taxon>
        <taxon>Bacilli</taxon>
        <taxon>Bacillales</taxon>
        <taxon>Bacillaceae</taxon>
        <taxon>Lysinibacillus</taxon>
    </lineage>
</organism>
<evidence type="ECO:0000313" key="2">
    <source>
        <dbReference type="Proteomes" id="UP001558534"/>
    </source>
</evidence>
<name>A0ABV3W2J8_9BACI</name>
<comment type="caution">
    <text evidence="1">The sequence shown here is derived from an EMBL/GenBank/DDBJ whole genome shotgun (WGS) entry which is preliminary data.</text>
</comment>
<dbReference type="EMBL" id="JBFRHK010000015">
    <property type="protein sequence ID" value="MEX3747400.1"/>
    <property type="molecule type" value="Genomic_DNA"/>
</dbReference>